<evidence type="ECO:0000313" key="3">
    <source>
        <dbReference type="Proteomes" id="UP000193560"/>
    </source>
</evidence>
<keyword evidence="1" id="KW-0812">Transmembrane</keyword>
<reference evidence="2 3" key="1">
    <citation type="submission" date="2016-07" db="EMBL/GenBank/DDBJ databases">
        <title>Pervasive Adenine N6-methylation of Active Genes in Fungi.</title>
        <authorList>
            <consortium name="DOE Joint Genome Institute"/>
            <person name="Mondo S.J."/>
            <person name="Dannebaum R.O."/>
            <person name="Kuo R.C."/>
            <person name="Labutti K."/>
            <person name="Haridas S."/>
            <person name="Kuo A."/>
            <person name="Salamov A."/>
            <person name="Ahrendt S.R."/>
            <person name="Lipzen A."/>
            <person name="Sullivan W."/>
            <person name="Andreopoulos W.B."/>
            <person name="Clum A."/>
            <person name="Lindquist E."/>
            <person name="Daum C."/>
            <person name="Ramamoorthy G.K."/>
            <person name="Gryganskyi A."/>
            <person name="Culley D."/>
            <person name="Magnuson J.K."/>
            <person name="James T.Y."/>
            <person name="O'Malley M.A."/>
            <person name="Stajich J.E."/>
            <person name="Spatafora J.W."/>
            <person name="Visel A."/>
            <person name="Grigoriev I.V."/>
        </authorList>
    </citation>
    <scope>NUCLEOTIDE SEQUENCE [LARGE SCALE GENOMIC DNA]</scope>
    <source>
        <strain evidence="2 3">NRRL 1336</strain>
    </source>
</reference>
<sequence length="99" mass="12162">MKWFAPSYFLLFYVTLIITIRDNMDIYRKLYRSSGQLLFQDLALVYNFAYVYWYVEGQAVVYNIDLVHFSRDLLMYYDPMKFRFDMNLLSFPLSERDKM</sequence>
<organism evidence="2 3">
    <name type="scientific">Absidia repens</name>
    <dbReference type="NCBI Taxonomy" id="90262"/>
    <lineage>
        <taxon>Eukaryota</taxon>
        <taxon>Fungi</taxon>
        <taxon>Fungi incertae sedis</taxon>
        <taxon>Mucoromycota</taxon>
        <taxon>Mucoromycotina</taxon>
        <taxon>Mucoromycetes</taxon>
        <taxon>Mucorales</taxon>
        <taxon>Cunninghamellaceae</taxon>
        <taxon>Absidia</taxon>
    </lineage>
</organism>
<dbReference type="AlphaFoldDB" id="A0A1X2IEH7"/>
<evidence type="ECO:0000256" key="1">
    <source>
        <dbReference type="SAM" id="Phobius"/>
    </source>
</evidence>
<dbReference type="EMBL" id="MCGE01000013">
    <property type="protein sequence ID" value="ORZ15079.1"/>
    <property type="molecule type" value="Genomic_DNA"/>
</dbReference>
<feature type="transmembrane region" description="Helical" evidence="1">
    <location>
        <begin position="6"/>
        <end position="24"/>
    </location>
</feature>
<keyword evidence="1" id="KW-1133">Transmembrane helix</keyword>
<keyword evidence="3" id="KW-1185">Reference proteome</keyword>
<name>A0A1X2IEH7_9FUNG</name>
<gene>
    <name evidence="2" type="ORF">BCR42DRAFT_416354</name>
</gene>
<protein>
    <submittedName>
        <fullName evidence="2">Uncharacterized protein</fullName>
    </submittedName>
</protein>
<accession>A0A1X2IEH7</accession>
<evidence type="ECO:0000313" key="2">
    <source>
        <dbReference type="EMBL" id="ORZ15079.1"/>
    </source>
</evidence>
<proteinExistence type="predicted"/>
<keyword evidence="1" id="KW-0472">Membrane</keyword>
<dbReference type="Proteomes" id="UP000193560">
    <property type="component" value="Unassembled WGS sequence"/>
</dbReference>
<comment type="caution">
    <text evidence="2">The sequence shown here is derived from an EMBL/GenBank/DDBJ whole genome shotgun (WGS) entry which is preliminary data.</text>
</comment>